<sequence length="60" mass="7110">MILDQPSNSNTMHQSLELMQVLYSHYQIRLRRQVFVRTCMTLPLSSLLLFSKEKTTVIRL</sequence>
<name>A0A8R7UN07_TRIUA</name>
<protein>
    <submittedName>
        <fullName evidence="1">Uncharacterized protein</fullName>
    </submittedName>
</protein>
<evidence type="ECO:0000313" key="1">
    <source>
        <dbReference type="EnsemblPlants" id="TuG1812G0600000376.01.T01.cds275847"/>
    </source>
</evidence>
<dbReference type="EnsemblPlants" id="TuG1812G0600000376.01.T01">
    <property type="protein sequence ID" value="TuG1812G0600000376.01.T01.cds275847"/>
    <property type="gene ID" value="TuG1812G0600000376.01"/>
</dbReference>
<reference evidence="1" key="2">
    <citation type="submission" date="2018-03" db="EMBL/GenBank/DDBJ databases">
        <title>The Triticum urartu genome reveals the dynamic nature of wheat genome evolution.</title>
        <authorList>
            <person name="Ling H."/>
            <person name="Ma B."/>
            <person name="Shi X."/>
            <person name="Liu H."/>
            <person name="Dong L."/>
            <person name="Sun H."/>
            <person name="Cao Y."/>
            <person name="Gao Q."/>
            <person name="Zheng S."/>
            <person name="Li Y."/>
            <person name="Yu Y."/>
            <person name="Du H."/>
            <person name="Qi M."/>
            <person name="Li Y."/>
            <person name="Yu H."/>
            <person name="Cui Y."/>
            <person name="Wang N."/>
            <person name="Chen C."/>
            <person name="Wu H."/>
            <person name="Zhao Y."/>
            <person name="Zhang J."/>
            <person name="Li Y."/>
            <person name="Zhou W."/>
            <person name="Zhang B."/>
            <person name="Hu W."/>
            <person name="Eijk M."/>
            <person name="Tang J."/>
            <person name="Witsenboer H."/>
            <person name="Zhao S."/>
            <person name="Li Z."/>
            <person name="Zhang A."/>
            <person name="Wang D."/>
            <person name="Liang C."/>
        </authorList>
    </citation>
    <scope>NUCLEOTIDE SEQUENCE [LARGE SCALE GENOMIC DNA]</scope>
    <source>
        <strain evidence="1">cv. G1812</strain>
    </source>
</reference>
<dbReference type="Gramene" id="TuG1812G0600000376.01.T01">
    <property type="protein sequence ID" value="TuG1812G0600000376.01.T01.cds275847"/>
    <property type="gene ID" value="TuG1812G0600000376.01"/>
</dbReference>
<reference evidence="2" key="1">
    <citation type="journal article" date="2013" name="Nature">
        <title>Draft genome of the wheat A-genome progenitor Triticum urartu.</title>
        <authorList>
            <person name="Ling H.Q."/>
            <person name="Zhao S."/>
            <person name="Liu D."/>
            <person name="Wang J."/>
            <person name="Sun H."/>
            <person name="Zhang C."/>
            <person name="Fan H."/>
            <person name="Li D."/>
            <person name="Dong L."/>
            <person name="Tao Y."/>
            <person name="Gao C."/>
            <person name="Wu H."/>
            <person name="Li Y."/>
            <person name="Cui Y."/>
            <person name="Guo X."/>
            <person name="Zheng S."/>
            <person name="Wang B."/>
            <person name="Yu K."/>
            <person name="Liang Q."/>
            <person name="Yang W."/>
            <person name="Lou X."/>
            <person name="Chen J."/>
            <person name="Feng M."/>
            <person name="Jian J."/>
            <person name="Zhang X."/>
            <person name="Luo G."/>
            <person name="Jiang Y."/>
            <person name="Liu J."/>
            <person name="Wang Z."/>
            <person name="Sha Y."/>
            <person name="Zhang B."/>
            <person name="Wu H."/>
            <person name="Tang D."/>
            <person name="Shen Q."/>
            <person name="Xue P."/>
            <person name="Zou S."/>
            <person name="Wang X."/>
            <person name="Liu X."/>
            <person name="Wang F."/>
            <person name="Yang Y."/>
            <person name="An X."/>
            <person name="Dong Z."/>
            <person name="Zhang K."/>
            <person name="Zhang X."/>
            <person name="Luo M.C."/>
            <person name="Dvorak J."/>
            <person name="Tong Y."/>
            <person name="Wang J."/>
            <person name="Yang H."/>
            <person name="Li Z."/>
            <person name="Wang D."/>
            <person name="Zhang A."/>
            <person name="Wang J."/>
        </authorList>
    </citation>
    <scope>NUCLEOTIDE SEQUENCE</scope>
    <source>
        <strain evidence="2">cv. G1812</strain>
    </source>
</reference>
<proteinExistence type="predicted"/>
<dbReference type="AlphaFoldDB" id="A0A8R7UN07"/>
<dbReference type="Proteomes" id="UP000015106">
    <property type="component" value="Chromosome 6"/>
</dbReference>
<reference evidence="1" key="3">
    <citation type="submission" date="2022-06" db="UniProtKB">
        <authorList>
            <consortium name="EnsemblPlants"/>
        </authorList>
    </citation>
    <scope>IDENTIFICATION</scope>
</reference>
<keyword evidence="2" id="KW-1185">Reference proteome</keyword>
<accession>A0A8R7UN07</accession>
<evidence type="ECO:0000313" key="2">
    <source>
        <dbReference type="Proteomes" id="UP000015106"/>
    </source>
</evidence>
<organism evidence="1 2">
    <name type="scientific">Triticum urartu</name>
    <name type="common">Red wild einkorn</name>
    <name type="synonym">Crithodium urartu</name>
    <dbReference type="NCBI Taxonomy" id="4572"/>
    <lineage>
        <taxon>Eukaryota</taxon>
        <taxon>Viridiplantae</taxon>
        <taxon>Streptophyta</taxon>
        <taxon>Embryophyta</taxon>
        <taxon>Tracheophyta</taxon>
        <taxon>Spermatophyta</taxon>
        <taxon>Magnoliopsida</taxon>
        <taxon>Liliopsida</taxon>
        <taxon>Poales</taxon>
        <taxon>Poaceae</taxon>
        <taxon>BOP clade</taxon>
        <taxon>Pooideae</taxon>
        <taxon>Triticodae</taxon>
        <taxon>Triticeae</taxon>
        <taxon>Triticinae</taxon>
        <taxon>Triticum</taxon>
    </lineage>
</organism>